<protein>
    <submittedName>
        <fullName evidence="2">Heparin binding hemagglutinin HbhA</fullName>
    </submittedName>
</protein>
<evidence type="ECO:0000313" key="2">
    <source>
        <dbReference type="EMBL" id="RZS44634.1"/>
    </source>
</evidence>
<reference evidence="2 3" key="1">
    <citation type="submission" date="2019-02" db="EMBL/GenBank/DDBJ databases">
        <title>Genomic Encyclopedia of Type Strains, Phase IV (KMG-IV): sequencing the most valuable type-strain genomes for metagenomic binning, comparative biology and taxonomic classification.</title>
        <authorList>
            <person name="Goeker M."/>
        </authorList>
    </citation>
    <scope>NUCLEOTIDE SEQUENCE [LARGE SCALE GENOMIC DNA]</scope>
    <source>
        <strain evidence="2 3">DSM 101727</strain>
    </source>
</reference>
<evidence type="ECO:0000256" key="1">
    <source>
        <dbReference type="SAM" id="MobiDB-lite"/>
    </source>
</evidence>
<dbReference type="Proteomes" id="UP000294257">
    <property type="component" value="Unassembled WGS sequence"/>
</dbReference>
<keyword evidence="3" id="KW-1185">Reference proteome</keyword>
<dbReference type="RefSeq" id="WP_130342297.1">
    <property type="nucleotide sequence ID" value="NZ_SGWQ01000001.1"/>
</dbReference>
<gene>
    <name evidence="2" type="ORF">EV193_101510</name>
</gene>
<organism evidence="2 3">
    <name type="scientific">Herbihabitans rhizosphaerae</name>
    <dbReference type="NCBI Taxonomy" id="1872711"/>
    <lineage>
        <taxon>Bacteria</taxon>
        <taxon>Bacillati</taxon>
        <taxon>Actinomycetota</taxon>
        <taxon>Actinomycetes</taxon>
        <taxon>Pseudonocardiales</taxon>
        <taxon>Pseudonocardiaceae</taxon>
        <taxon>Herbihabitans</taxon>
    </lineage>
</organism>
<dbReference type="AlphaFoldDB" id="A0A4Q7L5S4"/>
<accession>A0A4Q7L5S4</accession>
<name>A0A4Q7L5S4_9PSEU</name>
<feature type="region of interest" description="Disordered" evidence="1">
    <location>
        <begin position="155"/>
        <end position="213"/>
    </location>
</feature>
<dbReference type="OrthoDB" id="5189864at2"/>
<dbReference type="SUPFAM" id="SSF58113">
    <property type="entry name" value="Apolipoprotein A-I"/>
    <property type="match status" value="1"/>
</dbReference>
<comment type="caution">
    <text evidence="2">The sequence shown here is derived from an EMBL/GenBank/DDBJ whole genome shotgun (WGS) entry which is preliminary data.</text>
</comment>
<feature type="compositionally biased region" description="Low complexity" evidence="1">
    <location>
        <begin position="187"/>
        <end position="213"/>
    </location>
</feature>
<dbReference type="Gene3D" id="1.20.120.20">
    <property type="entry name" value="Apolipoprotein"/>
    <property type="match status" value="1"/>
</dbReference>
<dbReference type="EMBL" id="SGWQ01000001">
    <property type="protein sequence ID" value="RZS44634.1"/>
    <property type="molecule type" value="Genomic_DNA"/>
</dbReference>
<evidence type="ECO:0000313" key="3">
    <source>
        <dbReference type="Proteomes" id="UP000294257"/>
    </source>
</evidence>
<sequence>MVKTEEAREQASKAANTAIEQIRQPLLAALGAGDLAAKAVADFVSKAREQAEERSGSVKGAVDDLPKDFKELRGKLDPAELRKLVDEYTDAALKLYRKLTDQGEEALEDLRTQPQVKKAIDQLEDAIKNVQSRVEGATGDARGLADDLLSKVTRKTRSVGEKTANAVEEAGDELASEVRSTSRKVANKTAPARKPAAKTTTANARKTTTTTKK</sequence>
<proteinExistence type="predicted"/>